<proteinExistence type="predicted"/>
<gene>
    <name evidence="2" type="ORF">ACFQE6_08275</name>
</gene>
<evidence type="ECO:0000313" key="3">
    <source>
        <dbReference type="Proteomes" id="UP001596383"/>
    </source>
</evidence>
<feature type="domain" description="UspA" evidence="1">
    <location>
        <begin position="2"/>
        <end position="45"/>
    </location>
</feature>
<dbReference type="InterPro" id="IPR006016">
    <property type="entry name" value="UspA"/>
</dbReference>
<dbReference type="Proteomes" id="UP001596383">
    <property type="component" value="Unassembled WGS sequence"/>
</dbReference>
<dbReference type="EMBL" id="JBHSWV010000121">
    <property type="protein sequence ID" value="MFC6765004.1"/>
    <property type="molecule type" value="Genomic_DNA"/>
</dbReference>
<evidence type="ECO:0000313" key="2">
    <source>
        <dbReference type="EMBL" id="MFC6765004.1"/>
    </source>
</evidence>
<organism evidence="2 3">
    <name type="scientific">Natrinema soli</name>
    <dbReference type="NCBI Taxonomy" id="1930624"/>
    <lineage>
        <taxon>Archaea</taxon>
        <taxon>Methanobacteriati</taxon>
        <taxon>Methanobacteriota</taxon>
        <taxon>Stenosarchaea group</taxon>
        <taxon>Halobacteria</taxon>
        <taxon>Halobacteriales</taxon>
        <taxon>Natrialbaceae</taxon>
        <taxon>Natrinema</taxon>
    </lineage>
</organism>
<dbReference type="AlphaFoldDB" id="A0ABD5SJD9"/>
<dbReference type="InterPro" id="IPR014729">
    <property type="entry name" value="Rossmann-like_a/b/a_fold"/>
</dbReference>
<dbReference type="Gene3D" id="3.40.50.620">
    <property type="entry name" value="HUPs"/>
    <property type="match status" value="1"/>
</dbReference>
<reference evidence="2 3" key="1">
    <citation type="journal article" date="2019" name="Int. J. Syst. Evol. Microbiol.">
        <title>The Global Catalogue of Microorganisms (GCM) 10K type strain sequencing project: providing services to taxonomists for standard genome sequencing and annotation.</title>
        <authorList>
            <consortium name="The Broad Institute Genomics Platform"/>
            <consortium name="The Broad Institute Genome Sequencing Center for Infectious Disease"/>
            <person name="Wu L."/>
            <person name="Ma J."/>
        </authorList>
    </citation>
    <scope>NUCLEOTIDE SEQUENCE [LARGE SCALE GENOMIC DNA]</scope>
    <source>
        <strain evidence="2 3">LMG 29247</strain>
    </source>
</reference>
<comment type="caution">
    <text evidence="2">The sequence shown here is derived from an EMBL/GenBank/DDBJ whole genome shotgun (WGS) entry which is preliminary data.</text>
</comment>
<dbReference type="SUPFAM" id="SSF52402">
    <property type="entry name" value="Adenine nucleotide alpha hydrolases-like"/>
    <property type="match status" value="1"/>
</dbReference>
<evidence type="ECO:0000259" key="1">
    <source>
        <dbReference type="Pfam" id="PF00582"/>
    </source>
</evidence>
<dbReference type="RefSeq" id="WP_273738093.1">
    <property type="nucleotide sequence ID" value="NZ_JAQIVI010000121.1"/>
</dbReference>
<name>A0ABD5SJD9_9EURY</name>
<dbReference type="Pfam" id="PF00582">
    <property type="entry name" value="Usp"/>
    <property type="match status" value="1"/>
</dbReference>
<keyword evidence="3" id="KW-1185">Reference proteome</keyword>
<protein>
    <submittedName>
        <fullName evidence="2">Universal stress protein</fullName>
    </submittedName>
</protein>
<accession>A0ABD5SJD9</accession>
<sequence>MVDVAHELDVDMIALGGRKQTPVGKALFGSVAQAVLLNAARPVFVTISE</sequence>